<gene>
    <name evidence="4" type="ORF">FRACYDRAFT_139255</name>
</gene>
<keyword evidence="5" id="KW-1185">Reference proteome</keyword>
<dbReference type="Pfam" id="PF12014">
    <property type="entry name" value="Cyclin_D1_bind"/>
    <property type="match status" value="1"/>
</dbReference>
<reference evidence="4 5" key="1">
    <citation type="submission" date="2016-09" db="EMBL/GenBank/DDBJ databases">
        <title>Extensive genetic diversity and differential bi-allelic expression allows diatom success in the polar Southern Ocean.</title>
        <authorList>
            <consortium name="DOE Joint Genome Institute"/>
            <person name="Mock T."/>
            <person name="Otillar R.P."/>
            <person name="Strauss J."/>
            <person name="Dupont C."/>
            <person name="Frickenhaus S."/>
            <person name="Maumus F."/>
            <person name="Mcmullan M."/>
            <person name="Sanges R."/>
            <person name="Schmutz J."/>
            <person name="Toseland A."/>
            <person name="Valas R."/>
            <person name="Veluchamy A."/>
            <person name="Ward B.J."/>
            <person name="Allen A."/>
            <person name="Barry K."/>
            <person name="Falciatore A."/>
            <person name="Ferrante M."/>
            <person name="Fortunato A.E."/>
            <person name="Gloeckner G."/>
            <person name="Gruber A."/>
            <person name="Hipkin R."/>
            <person name="Janech M."/>
            <person name="Kroth P."/>
            <person name="Leese F."/>
            <person name="Lindquist E."/>
            <person name="Lyon B.R."/>
            <person name="Martin J."/>
            <person name="Mayer C."/>
            <person name="Parker M."/>
            <person name="Quesneville H."/>
            <person name="Raymond J."/>
            <person name="Uhlig C."/>
            <person name="Valentin K.U."/>
            <person name="Worden A.Z."/>
            <person name="Armbrust E.V."/>
            <person name="Bowler C."/>
            <person name="Green B."/>
            <person name="Moulton V."/>
            <person name="Van Oosterhout C."/>
            <person name="Grigoriev I."/>
        </authorList>
    </citation>
    <scope>NUCLEOTIDE SEQUENCE [LARGE SCALE GENOMIC DNA]</scope>
    <source>
        <strain evidence="4 5">CCMP1102</strain>
    </source>
</reference>
<evidence type="ECO:0000256" key="2">
    <source>
        <dbReference type="ARBA" id="ARBA00022786"/>
    </source>
</evidence>
<evidence type="ECO:0000256" key="3">
    <source>
        <dbReference type="SAM" id="MobiDB-lite"/>
    </source>
</evidence>
<evidence type="ECO:0000313" key="5">
    <source>
        <dbReference type="Proteomes" id="UP000095751"/>
    </source>
</evidence>
<protein>
    <submittedName>
        <fullName evidence="4">Uncharacterized protein</fullName>
    </submittedName>
</protein>
<dbReference type="Proteomes" id="UP000095751">
    <property type="component" value="Unassembled WGS sequence"/>
</dbReference>
<feature type="non-terminal residue" evidence="4">
    <location>
        <position position="1"/>
    </location>
</feature>
<feature type="region of interest" description="Disordered" evidence="3">
    <location>
        <begin position="1"/>
        <end position="24"/>
    </location>
</feature>
<dbReference type="OrthoDB" id="43003at2759"/>
<dbReference type="InParanoid" id="A0A1E7FRU7"/>
<evidence type="ECO:0000313" key="4">
    <source>
        <dbReference type="EMBL" id="OEU20901.1"/>
    </source>
</evidence>
<organism evidence="4 5">
    <name type="scientific">Fragilariopsis cylindrus CCMP1102</name>
    <dbReference type="NCBI Taxonomy" id="635003"/>
    <lineage>
        <taxon>Eukaryota</taxon>
        <taxon>Sar</taxon>
        <taxon>Stramenopiles</taxon>
        <taxon>Ochrophyta</taxon>
        <taxon>Bacillariophyta</taxon>
        <taxon>Bacillariophyceae</taxon>
        <taxon>Bacillariophycidae</taxon>
        <taxon>Bacillariales</taxon>
        <taxon>Bacillariaceae</taxon>
        <taxon>Fragilariopsis</taxon>
    </lineage>
</organism>
<keyword evidence="2" id="KW-0833">Ubl conjugation pathway</keyword>
<feature type="non-terminal residue" evidence="4">
    <location>
        <position position="334"/>
    </location>
</feature>
<dbReference type="InterPro" id="IPR045048">
    <property type="entry name" value="FBXO31/39"/>
</dbReference>
<dbReference type="UniPathway" id="UPA00143"/>
<name>A0A1E7FRU7_9STRA</name>
<accession>A0A1E7FRU7</accession>
<dbReference type="KEGG" id="fcy:FRACYDRAFT_139255"/>
<evidence type="ECO:0000256" key="1">
    <source>
        <dbReference type="ARBA" id="ARBA00004906"/>
    </source>
</evidence>
<dbReference type="PANTHER" id="PTHR10706:SF130">
    <property type="entry name" value="F-BOX ONLY PROTEIN 31"/>
    <property type="match status" value="1"/>
</dbReference>
<comment type="pathway">
    <text evidence="1">Protein modification; protein ubiquitination.</text>
</comment>
<dbReference type="GO" id="GO:0016567">
    <property type="term" value="P:protein ubiquitination"/>
    <property type="evidence" value="ECO:0007669"/>
    <property type="project" value="UniProtKB-UniPathway"/>
</dbReference>
<sequence length="334" mass="38007">RQIEFTDLGSIQQSSERQQRIEQEQENRQRFMKYGDDLWELRESMEKLSVGLLEAIDSGEREKEEEIRQELRQIGKEDPDLIYKFELEQLQKALMEGRESDARIHSMLASAARSCLPQYNLDGLWVGKYGQHGYEMINVTYVGDQLIAYKVTGDKSVPRGEITFQADLNPLRMKNVVGNDPSSSTSTSTEENLEPINLTPYAAEKWGTSQLPRHKGLGQVAETGFNNNQWMDGQLIIIGEEYFSFAWVPIEQQIFFGRPSPELALKMLREIGAAAITPFKSWEEPPTLDSDVNVLKDYVSSCLEKTTESVEEEMGGDAFGCIWTGGETDESYFQ</sequence>
<dbReference type="EMBL" id="KV784354">
    <property type="protein sequence ID" value="OEU20901.1"/>
    <property type="molecule type" value="Genomic_DNA"/>
</dbReference>
<dbReference type="PANTHER" id="PTHR10706">
    <property type="entry name" value="F-BOX FAMILY PROTEIN"/>
    <property type="match status" value="1"/>
</dbReference>
<proteinExistence type="predicted"/>
<dbReference type="AlphaFoldDB" id="A0A1E7FRU7"/>